<keyword evidence="2" id="KW-1185">Reference proteome</keyword>
<gene>
    <name evidence="1" type="ORF">M2280_005179</name>
</gene>
<dbReference type="Proteomes" id="UP001160334">
    <property type="component" value="Unassembled WGS sequence"/>
</dbReference>
<organism evidence="1 2">
    <name type="scientific">Prescottella agglutinans</name>
    <dbReference type="NCBI Taxonomy" id="1644129"/>
    <lineage>
        <taxon>Bacteria</taxon>
        <taxon>Bacillati</taxon>
        <taxon>Actinomycetota</taxon>
        <taxon>Actinomycetes</taxon>
        <taxon>Mycobacteriales</taxon>
        <taxon>Nocardiaceae</taxon>
        <taxon>Prescottella</taxon>
    </lineage>
</organism>
<protein>
    <submittedName>
        <fullName evidence="1">Uncharacterized protein</fullName>
    </submittedName>
</protein>
<evidence type="ECO:0000313" key="2">
    <source>
        <dbReference type="Proteomes" id="UP001160334"/>
    </source>
</evidence>
<comment type="caution">
    <text evidence="1">The sequence shown here is derived from an EMBL/GenBank/DDBJ whole genome shotgun (WGS) entry which is preliminary data.</text>
</comment>
<reference evidence="1 2" key="1">
    <citation type="submission" date="2023-04" db="EMBL/GenBank/DDBJ databases">
        <title>Forest soil microbial communities from Buena Vista Peninsula, Colon Province, Panama.</title>
        <authorList>
            <person name="Bouskill N."/>
        </authorList>
    </citation>
    <scope>NUCLEOTIDE SEQUENCE [LARGE SCALE GENOMIC DNA]</scope>
    <source>
        <strain evidence="1 2">CFH S0262</strain>
    </source>
</reference>
<dbReference type="RefSeq" id="WP_280763181.1">
    <property type="nucleotide sequence ID" value="NZ_JARXVC010000017.1"/>
</dbReference>
<name>A0ABT6MHX9_9NOCA</name>
<proteinExistence type="predicted"/>
<evidence type="ECO:0000313" key="1">
    <source>
        <dbReference type="EMBL" id="MDH6283928.1"/>
    </source>
</evidence>
<accession>A0ABT6MHX9</accession>
<dbReference type="EMBL" id="JARXVC010000017">
    <property type="protein sequence ID" value="MDH6283928.1"/>
    <property type="molecule type" value="Genomic_DNA"/>
</dbReference>
<sequence length="173" mass="18910">MNPTAPAMLPAIEVSVPDSDWSVASIKSIEMGCGVAFTASLRYQGKKVAVIENDGRGGVPIVIWTVRNVDTPRTAWATWVNGYQQLNGPAEDMPEPEYCAILSLMDNHEIAAALRKDSRKGIPVLAVGAHLREGGAYAVATRRTVSNPADIEALRLGRSEYDRYWDGERWIAL</sequence>